<organism evidence="4 5">
    <name type="scientific">Trichuris suis</name>
    <name type="common">pig whipworm</name>
    <dbReference type="NCBI Taxonomy" id="68888"/>
    <lineage>
        <taxon>Eukaryota</taxon>
        <taxon>Metazoa</taxon>
        <taxon>Ecdysozoa</taxon>
        <taxon>Nematoda</taxon>
        <taxon>Enoplea</taxon>
        <taxon>Dorylaimia</taxon>
        <taxon>Trichinellida</taxon>
        <taxon>Trichuridae</taxon>
        <taxon>Trichuris</taxon>
    </lineage>
</organism>
<feature type="region of interest" description="Disordered" evidence="2">
    <location>
        <begin position="167"/>
        <end position="194"/>
    </location>
</feature>
<dbReference type="InterPro" id="IPR008962">
    <property type="entry name" value="PapD-like_sf"/>
</dbReference>
<keyword evidence="1" id="KW-0206">Cytoskeleton</keyword>
<dbReference type="Pfam" id="PF00635">
    <property type="entry name" value="Motile_Sperm"/>
    <property type="match status" value="1"/>
</dbReference>
<feature type="domain" description="MSP" evidence="3">
    <location>
        <begin position="3"/>
        <end position="120"/>
    </location>
</feature>
<keyword evidence="5" id="KW-1185">Reference proteome</keyword>
<evidence type="ECO:0000313" key="4">
    <source>
        <dbReference type="EMBL" id="KFD54288.1"/>
    </source>
</evidence>
<protein>
    <recommendedName>
        <fullName evidence="1">Major sperm protein</fullName>
    </recommendedName>
</protein>
<reference evidence="4 5" key="1">
    <citation type="journal article" date="2014" name="Nat. Genet.">
        <title>Genome and transcriptome of the porcine whipworm Trichuris suis.</title>
        <authorList>
            <person name="Jex A.R."/>
            <person name="Nejsum P."/>
            <person name="Schwarz E.M."/>
            <person name="Hu L."/>
            <person name="Young N.D."/>
            <person name="Hall R.S."/>
            <person name="Korhonen P.K."/>
            <person name="Liao S."/>
            <person name="Thamsborg S."/>
            <person name="Xia J."/>
            <person name="Xu P."/>
            <person name="Wang S."/>
            <person name="Scheerlinck J.P."/>
            <person name="Hofmann A."/>
            <person name="Sternberg P.W."/>
            <person name="Wang J."/>
            <person name="Gasser R.B."/>
        </authorList>
    </citation>
    <scope>NUCLEOTIDE SEQUENCE [LARGE SCALE GENOMIC DNA]</scope>
    <source>
        <strain evidence="4">DCEP-RM93M</strain>
    </source>
</reference>
<sequence>MVKLEVNPADGVQFTNSYQFFQSSRIFLYNASSCRLVFKMCTIRDDRFTFLPEGGFIEAQHGKTVTIFFKAIREEKLESANCYCSILAKELPNVQMTSMFWDTLICNDEGERFPLKITFEDKPSWGPLSPTASKKREYNSSESTSSEDYCSDEPMLRNEEVFLNLNEDTTVDPKRRSDSEEMLPLTKEEPSTSAICPTESDCLLASSIHQQEMRERRYTPPDWYTAGLKPKVDMTGEILSTDSTSSQEEAKDDASWIEGEYDFAEDYSF</sequence>
<feature type="region of interest" description="Disordered" evidence="2">
    <location>
        <begin position="128"/>
        <end position="151"/>
    </location>
</feature>
<dbReference type="AlphaFoldDB" id="A0A085MAP2"/>
<evidence type="ECO:0000256" key="1">
    <source>
        <dbReference type="RuleBase" id="RU003425"/>
    </source>
</evidence>
<proteinExistence type="predicted"/>
<name>A0A085MAP2_9BILA</name>
<dbReference type="Proteomes" id="UP000030764">
    <property type="component" value="Unassembled WGS sequence"/>
</dbReference>
<keyword evidence="1" id="KW-0963">Cytoplasm</keyword>
<dbReference type="InterPro" id="IPR000535">
    <property type="entry name" value="MSP_dom"/>
</dbReference>
<evidence type="ECO:0000256" key="2">
    <source>
        <dbReference type="SAM" id="MobiDB-lite"/>
    </source>
</evidence>
<dbReference type="SUPFAM" id="SSF49354">
    <property type="entry name" value="PapD-like"/>
    <property type="match status" value="1"/>
</dbReference>
<dbReference type="EMBL" id="KL363209">
    <property type="protein sequence ID" value="KFD54288.1"/>
    <property type="molecule type" value="Genomic_DNA"/>
</dbReference>
<evidence type="ECO:0000259" key="3">
    <source>
        <dbReference type="PROSITE" id="PS50202"/>
    </source>
</evidence>
<accession>A0A085MAP2</accession>
<feature type="non-terminal residue" evidence="4">
    <location>
        <position position="269"/>
    </location>
</feature>
<dbReference type="Gene3D" id="2.60.40.10">
    <property type="entry name" value="Immunoglobulins"/>
    <property type="match status" value="1"/>
</dbReference>
<dbReference type="PROSITE" id="PS50202">
    <property type="entry name" value="MSP"/>
    <property type="match status" value="1"/>
</dbReference>
<dbReference type="InterPro" id="IPR013783">
    <property type="entry name" value="Ig-like_fold"/>
</dbReference>
<gene>
    <name evidence="4" type="ORF">M513_04830</name>
</gene>
<evidence type="ECO:0000313" key="5">
    <source>
        <dbReference type="Proteomes" id="UP000030764"/>
    </source>
</evidence>
<comment type="function">
    <text evidence="1">Central component in molecular interactions underlying sperm crawling. Forms an extensive filament system that extends from sperm villipoda, along the leading edge of the pseudopod.</text>
</comment>